<dbReference type="EMBL" id="CAJNNV010029921">
    <property type="protein sequence ID" value="CAE8630634.1"/>
    <property type="molecule type" value="Genomic_DNA"/>
</dbReference>
<keyword evidence="6" id="KW-1185">Reference proteome</keyword>
<evidence type="ECO:0000313" key="6">
    <source>
        <dbReference type="Proteomes" id="UP000654075"/>
    </source>
</evidence>
<feature type="domain" description="Carrier" evidence="4">
    <location>
        <begin position="896"/>
        <end position="971"/>
    </location>
</feature>
<evidence type="ECO:0000256" key="2">
    <source>
        <dbReference type="ARBA" id="ARBA00022553"/>
    </source>
</evidence>
<feature type="region of interest" description="Disordered" evidence="3">
    <location>
        <begin position="2321"/>
        <end position="2351"/>
    </location>
</feature>
<dbReference type="GO" id="GO:0031177">
    <property type="term" value="F:phosphopantetheine binding"/>
    <property type="evidence" value="ECO:0007669"/>
    <property type="project" value="InterPro"/>
</dbReference>
<evidence type="ECO:0000256" key="3">
    <source>
        <dbReference type="SAM" id="MobiDB-lite"/>
    </source>
</evidence>
<dbReference type="InterPro" id="IPR020806">
    <property type="entry name" value="PKS_PP-bd"/>
</dbReference>
<protein>
    <recommendedName>
        <fullName evidence="4">Carrier domain-containing protein</fullName>
    </recommendedName>
</protein>
<dbReference type="PROSITE" id="PS50075">
    <property type="entry name" value="CARRIER"/>
    <property type="match status" value="1"/>
</dbReference>
<sequence>MPQGCAVRGSHMGLSVSTSIFAAPFYRCSDSCDEFSSPRSPPQRALQADRAALQRHMFQGFDENLGPRSPAPSSRTAPAKKLLPCIGVARRRCAAGQALIRIGHPMQNIQRRSLGRYFLRPAAKHIRAAIYSSWTLAGSSLPVKTLLFALRLDGQAFLSGAAAYSAGAPAVLQQWEVFPSAIATKNCPGSCFHMGRRVAHSRRGSEALVLGILGCRRVATDPLRRRGHLILLAHRALGGGLSAAAAVRHQPWPGQQCQFDSSEVFSACLAAQLLRPGPPEGRTESTSMTLQHCCCLCTGSRKPHGSRSSRSWLACARLLEAPWGHLGQLDNCCCDKGLLASHGEKPSCCERQVAGATMPGVCIVRKMFLRSICITTSCAGSHGVVHQCKTLHLHRIAGRLPAGRQIGVATSTLLPGSRRVFCTNLVLAVGPAGSKAQETQLCPPSVSDFVPVLAPFLAFNKTLMPPPRPPAWEGAAVEDGLGALLSRPYLSTSRNPRILEASLLVRVQRDQGLRTSASHPRSQSLGPSAPSLFFRSDGAVCAPTACYQLGYIRWSLRAGTICRQGFQTLLLPAPAGTLTSLPGSGLHMAGPKRHEQHPVEEMKEHCPPLNAARIHDMACELLACEVPRDNVCPEMAAVRSHLRQQGSCRLGRLGRLAARAHPGRRQVAMAPGISTTQFASRGTSAAVSEISRVAWDGDATSTRDSTNKPCSWSEMSAVWQKMVQREALAAADIKLCARASLAGRWMAVKRPVHLAATAPQEGGSGVPAAACSTQTFCHSRSCLEAGGNAGKGGAAGLAVYTSAMRQRRALPPKTGLLCHKLGATSQANLVGHRNVCFVEELGNPCQDLYTVTLKEAVKPFLTAAPVPVTDSRVASNAGRQLPRDAPAVVVKAAPRMDLAQIQAMLRDLALSAADDDDITDDTPLMDSAMSSLSAVAFRNELATKVGLPLPATLLLDYPSLSTISIHLQELFEDEAANESPQASTPQAGESILADSEVHGAAPSSSLRPGADDWPERGAPGNFPMSDSGPRSGAALAPRNMTRQSLGTALFAAASLGAGEGFQDVRPLSRPSRGFSRALPCGRASSALPPAPLPVEISASSGHTIRPLRLGLGRLLGAPVGQQGIFKFRGADCAGRHPCFVERSSSSSCGTATHFAVSEATNAVNLGFSWRVSGCSKGRGSREVGKSHAGMSARLVNCRAGEPSSGHALSVAQPAFAAMFLLPSSVLRACEKCIPLPGMSDSTGQGMESVIDALRQFLSHARASAVCAVAPGYWAQRLGKAAHLPAMLRYVAPFAPGTGNPRCLPPPCCIRQPVSAADIARERRSGAQSDTGARNRLALLELRAGHTKPQTTLAANPLAAHVGLPPASNIDLLCDVAPMDVSQQYVLQWQSIAAHQTSHHLRHCNLQLAPLPELGQLTNLKVCHRRCRTMGGAVGMPLQSISHPRPSLKVPLVLKGHTVVSAVRAVPSAGMAVVIACGRFPATSCCGPLSQVVSRHKVLRTAFETATTAAAFLQESSAQQALPEQGVAPWWMGSGPAYEVASVAYAHFAYKNAASQPRNQRATSQPGKRALADKVAGGLQPGWCKFAFMFQNLAMSSATVAHDTPQMCQSSSPRLQAGMIVQPSMTPLSRIGCRLTNFSKGGAARQLRIRGLAVITLAVSIRDHALSQRVVSKDSGTAPSLPVHFPAASASRDADVVQVRIRARPSAIVIRAASAGACRTLCGSTQFRECRIRAAAAVQSRMFEPQSMPAALFMKGTAARPLAVRSARSKTAVAGCLATMACLCRATMDSDTALVCRDLSQQTSARIPPSTLGCLLAPVFAKDSTQAVPSLLTRLGSPAGLSSPAWSVSCGAFSRNSSRVTSPFSFSRPVHRYTHTCVLAHSYSAHARVTPSTQPGSPLHRPRFKAGSKTLRSTSNQSFMLLGMKLPNMGSFTELESDMSLSARDSVPLQIVCGAHVSSSAVHLELVPFIGTAPNMMANCKSLNYMQTLRDLPHSTVAHARSRASNLPGHDIRELHTAVCVTFCSRQFSRFAWFCCQHNGKKASQFEGFPAFHRSEAVTHDVPGCQTGALLLLLMATSTVQEAVLCCSSAAATFWKRTFRRRVQASDPGLTHAPSKQMHLRSAHRWSIPPTAVPLDLSDLHHCQAPEVNTPSPQLPVCMRTSLLALRFRVCTATLPDGLIFARNRLVSPQACAQLRFCSSHLGPAGQRAWLNPAQKKALMCEFQVHGCSADHMAFRVSAGELACLTCDTPCLYIHANAQVETFVALPGGDRLWGTQALGSGPQSCLLTQAVSRAPKLLLAMVSGPQNCIILRMPAAMGAVADKPRHNTGRQPQQQHDLPSAAETRVAGRTGGGTAAVLPTWPII</sequence>
<dbReference type="InterPro" id="IPR036736">
    <property type="entry name" value="ACP-like_sf"/>
</dbReference>
<feature type="region of interest" description="Disordered" evidence="3">
    <location>
        <begin position="1888"/>
        <end position="1907"/>
    </location>
</feature>
<evidence type="ECO:0000313" key="5">
    <source>
        <dbReference type="EMBL" id="CAE8630634.1"/>
    </source>
</evidence>
<dbReference type="InterPro" id="IPR009081">
    <property type="entry name" value="PP-bd_ACP"/>
</dbReference>
<feature type="region of interest" description="Disordered" evidence="3">
    <location>
        <begin position="996"/>
        <end position="1035"/>
    </location>
</feature>
<keyword evidence="2" id="KW-0597">Phosphoprotein</keyword>
<reference evidence="5" key="1">
    <citation type="submission" date="2021-02" db="EMBL/GenBank/DDBJ databases">
        <authorList>
            <person name="Dougan E. K."/>
            <person name="Rhodes N."/>
            <person name="Thang M."/>
            <person name="Chan C."/>
        </authorList>
    </citation>
    <scope>NUCLEOTIDE SEQUENCE</scope>
</reference>
<organism evidence="5 6">
    <name type="scientific">Polarella glacialis</name>
    <name type="common">Dinoflagellate</name>
    <dbReference type="NCBI Taxonomy" id="89957"/>
    <lineage>
        <taxon>Eukaryota</taxon>
        <taxon>Sar</taxon>
        <taxon>Alveolata</taxon>
        <taxon>Dinophyceae</taxon>
        <taxon>Suessiales</taxon>
        <taxon>Suessiaceae</taxon>
        <taxon>Polarella</taxon>
    </lineage>
</organism>
<evidence type="ECO:0000256" key="1">
    <source>
        <dbReference type="ARBA" id="ARBA00022450"/>
    </source>
</evidence>
<dbReference type="Gene3D" id="1.10.1200.10">
    <property type="entry name" value="ACP-like"/>
    <property type="match status" value="1"/>
</dbReference>
<evidence type="ECO:0000259" key="4">
    <source>
        <dbReference type="PROSITE" id="PS50075"/>
    </source>
</evidence>
<dbReference type="SUPFAM" id="SSF47336">
    <property type="entry name" value="ACP-like"/>
    <property type="match status" value="1"/>
</dbReference>
<accession>A0A813GZ89</accession>
<gene>
    <name evidence="5" type="ORF">PGLA1383_LOCUS46893</name>
</gene>
<proteinExistence type="predicted"/>
<name>A0A813GZ89_POLGL</name>
<dbReference type="Pfam" id="PF00550">
    <property type="entry name" value="PP-binding"/>
    <property type="match status" value="1"/>
</dbReference>
<dbReference type="SMART" id="SM00823">
    <property type="entry name" value="PKS_PP"/>
    <property type="match status" value="1"/>
</dbReference>
<dbReference type="Proteomes" id="UP000654075">
    <property type="component" value="Unassembled WGS sequence"/>
</dbReference>
<comment type="caution">
    <text evidence="5">The sequence shown here is derived from an EMBL/GenBank/DDBJ whole genome shotgun (WGS) entry which is preliminary data.</text>
</comment>
<keyword evidence="1" id="KW-0596">Phosphopantetheine</keyword>